<evidence type="ECO:0000313" key="5">
    <source>
        <dbReference type="Proteomes" id="UP000290545"/>
    </source>
</evidence>
<organism evidence="4 5">
    <name type="scientific">Filimonas effusa</name>
    <dbReference type="NCBI Taxonomy" id="2508721"/>
    <lineage>
        <taxon>Bacteria</taxon>
        <taxon>Pseudomonadati</taxon>
        <taxon>Bacteroidota</taxon>
        <taxon>Chitinophagia</taxon>
        <taxon>Chitinophagales</taxon>
        <taxon>Chitinophagaceae</taxon>
        <taxon>Filimonas</taxon>
    </lineage>
</organism>
<accession>A0A4Q1DA14</accession>
<evidence type="ECO:0000313" key="4">
    <source>
        <dbReference type="EMBL" id="RXK85585.1"/>
    </source>
</evidence>
<keyword evidence="2" id="KW-0560">Oxidoreductase</keyword>
<dbReference type="SUPFAM" id="SSF51735">
    <property type="entry name" value="NAD(P)-binding Rossmann-fold domains"/>
    <property type="match status" value="1"/>
</dbReference>
<comment type="caution">
    <text evidence="4">The sequence shown here is derived from an EMBL/GenBank/DDBJ whole genome shotgun (WGS) entry which is preliminary data.</text>
</comment>
<dbReference type="GO" id="GO:0016491">
    <property type="term" value="F:oxidoreductase activity"/>
    <property type="evidence" value="ECO:0007669"/>
    <property type="project" value="UniProtKB-KW"/>
</dbReference>
<dbReference type="EMBL" id="SDHZ01000001">
    <property type="protein sequence ID" value="RXK85585.1"/>
    <property type="molecule type" value="Genomic_DNA"/>
</dbReference>
<evidence type="ECO:0000256" key="2">
    <source>
        <dbReference type="ARBA" id="ARBA00023002"/>
    </source>
</evidence>
<dbReference type="Gene3D" id="3.40.50.720">
    <property type="entry name" value="NAD(P)-binding Rossmann-like Domain"/>
    <property type="match status" value="1"/>
</dbReference>
<dbReference type="PANTHER" id="PTHR42901:SF1">
    <property type="entry name" value="ALCOHOL DEHYDROGENASE"/>
    <property type="match status" value="1"/>
</dbReference>
<dbReference type="PIRSF" id="PIRSF000126">
    <property type="entry name" value="11-beta-HSD1"/>
    <property type="match status" value="1"/>
</dbReference>
<protein>
    <submittedName>
        <fullName evidence="4">SDR family NAD(P)-dependent oxidoreductase</fullName>
    </submittedName>
</protein>
<reference evidence="4 5" key="1">
    <citation type="submission" date="2019-01" db="EMBL/GenBank/DDBJ databases">
        <title>Filimonas sp. strain TTM-71.</title>
        <authorList>
            <person name="Chen W.-M."/>
        </authorList>
    </citation>
    <scope>NUCLEOTIDE SEQUENCE [LARGE SCALE GENOMIC DNA]</scope>
    <source>
        <strain evidence="4 5">TTM-71</strain>
    </source>
</reference>
<dbReference type="InterPro" id="IPR020904">
    <property type="entry name" value="Sc_DH/Rdtase_CS"/>
</dbReference>
<dbReference type="InterPro" id="IPR036291">
    <property type="entry name" value="NAD(P)-bd_dom_sf"/>
</dbReference>
<evidence type="ECO:0000256" key="1">
    <source>
        <dbReference type="ARBA" id="ARBA00006484"/>
    </source>
</evidence>
<feature type="domain" description="Ketoreductase" evidence="3">
    <location>
        <begin position="37"/>
        <end position="223"/>
    </location>
</feature>
<dbReference type="InterPro" id="IPR002347">
    <property type="entry name" value="SDR_fam"/>
</dbReference>
<evidence type="ECO:0000259" key="3">
    <source>
        <dbReference type="SMART" id="SM00822"/>
    </source>
</evidence>
<keyword evidence="5" id="KW-1185">Reference proteome</keyword>
<dbReference type="Pfam" id="PF00106">
    <property type="entry name" value="adh_short"/>
    <property type="match status" value="1"/>
</dbReference>
<dbReference type="Proteomes" id="UP000290545">
    <property type="component" value="Unassembled WGS sequence"/>
</dbReference>
<proteinExistence type="inferred from homology"/>
<dbReference type="SMART" id="SM00822">
    <property type="entry name" value="PKS_KR"/>
    <property type="match status" value="1"/>
</dbReference>
<name>A0A4Q1DA14_9BACT</name>
<dbReference type="PRINTS" id="PR00081">
    <property type="entry name" value="GDHRDH"/>
</dbReference>
<dbReference type="OrthoDB" id="9808814at2"/>
<sequence length="297" mass="32738">MVKNDGSNLNSNSQNQRRIGYCFSFTASMKRLQFKNKWVMVTGASSGLGQEISRQLAFNHQANLIIVARREEKLTALKHELEQGAGIQVKTIAADLSNAADIERVLQESLTSNALYGAILNAGVTYFGRHTALSWQQFEAILQTNVVGVVRMTNGLVAHFEQSGREGGLMLVSSMAAIYPAPYQAAYSASKAFILSFGNALSHELQNKDFSITVYAPGGIATEMTAAEQFGELKSWLMPVKQAAREAIYAFAHRKYNYIPGFTNRLGSRFMALLPKKFIAGKMGVIYLKSLMKMDGR</sequence>
<dbReference type="PANTHER" id="PTHR42901">
    <property type="entry name" value="ALCOHOL DEHYDROGENASE"/>
    <property type="match status" value="1"/>
</dbReference>
<dbReference type="PROSITE" id="PS00061">
    <property type="entry name" value="ADH_SHORT"/>
    <property type="match status" value="1"/>
</dbReference>
<gene>
    <name evidence="4" type="ORF">ESB13_01870</name>
</gene>
<dbReference type="AlphaFoldDB" id="A0A4Q1DA14"/>
<dbReference type="InterPro" id="IPR057326">
    <property type="entry name" value="KR_dom"/>
</dbReference>
<comment type="similarity">
    <text evidence="1">Belongs to the short-chain dehydrogenases/reductases (SDR) family.</text>
</comment>